<evidence type="ECO:0000313" key="2">
    <source>
        <dbReference type="Proteomes" id="UP001321473"/>
    </source>
</evidence>
<dbReference type="Proteomes" id="UP001321473">
    <property type="component" value="Unassembled WGS sequence"/>
</dbReference>
<dbReference type="EMBL" id="JARKHS020009395">
    <property type="protein sequence ID" value="KAK8779903.1"/>
    <property type="molecule type" value="Genomic_DNA"/>
</dbReference>
<sequence length="90" mass="10339">MIGARNTAYVDKCTCLLPDQKPYRYPDDTRCPTWEPGYTDEITWKLGHCMNGTCVLRSLPEGCIGYPPPKRRCSDIKKNCRLHSCLIFLL</sequence>
<accession>A0AAQ4EZM7</accession>
<protein>
    <submittedName>
        <fullName evidence="1">Uncharacterized protein</fullName>
    </submittedName>
</protein>
<name>A0AAQ4EZM7_AMBAM</name>
<keyword evidence="2" id="KW-1185">Reference proteome</keyword>
<evidence type="ECO:0000313" key="1">
    <source>
        <dbReference type="EMBL" id="KAK8779903.1"/>
    </source>
</evidence>
<proteinExistence type="predicted"/>
<gene>
    <name evidence="1" type="ORF">V5799_018756</name>
</gene>
<organism evidence="1 2">
    <name type="scientific">Amblyomma americanum</name>
    <name type="common">Lone star tick</name>
    <dbReference type="NCBI Taxonomy" id="6943"/>
    <lineage>
        <taxon>Eukaryota</taxon>
        <taxon>Metazoa</taxon>
        <taxon>Ecdysozoa</taxon>
        <taxon>Arthropoda</taxon>
        <taxon>Chelicerata</taxon>
        <taxon>Arachnida</taxon>
        <taxon>Acari</taxon>
        <taxon>Parasitiformes</taxon>
        <taxon>Ixodida</taxon>
        <taxon>Ixodoidea</taxon>
        <taxon>Ixodidae</taxon>
        <taxon>Amblyomminae</taxon>
        <taxon>Amblyomma</taxon>
    </lineage>
</organism>
<comment type="caution">
    <text evidence="1">The sequence shown here is derived from an EMBL/GenBank/DDBJ whole genome shotgun (WGS) entry which is preliminary data.</text>
</comment>
<reference evidence="1 2" key="1">
    <citation type="journal article" date="2023" name="Arcadia Sci">
        <title>De novo assembly of a long-read Amblyomma americanum tick genome.</title>
        <authorList>
            <person name="Chou S."/>
            <person name="Poskanzer K.E."/>
            <person name="Rollins M."/>
            <person name="Thuy-Boun P.S."/>
        </authorList>
    </citation>
    <scope>NUCLEOTIDE SEQUENCE [LARGE SCALE GENOMIC DNA]</scope>
    <source>
        <strain evidence="1">F_SG_1</strain>
        <tissue evidence="1">Salivary glands</tissue>
    </source>
</reference>
<dbReference type="AlphaFoldDB" id="A0AAQ4EZM7"/>